<feature type="domain" description="Ferritin/DPS" evidence="3">
    <location>
        <begin position="17"/>
        <end position="154"/>
    </location>
</feature>
<dbReference type="Pfam" id="PF00210">
    <property type="entry name" value="Ferritin"/>
    <property type="match status" value="1"/>
</dbReference>
<keyword evidence="5" id="KW-1185">Reference proteome</keyword>
<evidence type="ECO:0000256" key="1">
    <source>
        <dbReference type="ARBA" id="ARBA00009497"/>
    </source>
</evidence>
<sequence>MEPNTGIAGEGRHAIADALAQVLADSYSLYQKTHLYHWNVQGPRFSALHQLFSDQYLELWNALDEMAERIRALGVFAPSHGQLAARTKIPTPNDISVSEDAMLKALLEGQEIVVRSARSALKLSAELGDDATADLMTQRCAAGEKAAWMLRAHLS</sequence>
<proteinExistence type="inferred from homology"/>
<dbReference type="SUPFAM" id="SSF47240">
    <property type="entry name" value="Ferritin-like"/>
    <property type="match status" value="1"/>
</dbReference>
<name>A0ABQ4PUK3_9PROT</name>
<dbReference type="PIRSF" id="PIRSF005900">
    <property type="entry name" value="Dps"/>
    <property type="match status" value="1"/>
</dbReference>
<dbReference type="Gene3D" id="1.20.1260.10">
    <property type="match status" value="1"/>
</dbReference>
<reference evidence="4" key="1">
    <citation type="submission" date="2021-05" db="EMBL/GenBank/DDBJ databases">
        <authorList>
            <person name="Tanabe Y."/>
        </authorList>
    </citation>
    <scope>NUCLEOTIDE SEQUENCE</scope>
    <source>
        <strain evidence="4">BOTRYCO-1</strain>
    </source>
</reference>
<comment type="caution">
    <text evidence="4">The sequence shown here is derived from an EMBL/GenBank/DDBJ whole genome shotgun (WGS) entry which is preliminary data.</text>
</comment>
<evidence type="ECO:0000313" key="4">
    <source>
        <dbReference type="EMBL" id="GIU66661.1"/>
    </source>
</evidence>
<dbReference type="Proteomes" id="UP001161064">
    <property type="component" value="Unassembled WGS sequence"/>
</dbReference>
<dbReference type="InterPro" id="IPR002177">
    <property type="entry name" value="DPS_DNA-bd"/>
</dbReference>
<dbReference type="EMBL" id="BPFZ01000004">
    <property type="protein sequence ID" value="GIU66661.1"/>
    <property type="molecule type" value="Genomic_DNA"/>
</dbReference>
<evidence type="ECO:0000313" key="5">
    <source>
        <dbReference type="Proteomes" id="UP001161064"/>
    </source>
</evidence>
<protein>
    <submittedName>
        <fullName evidence="4">DNA starvation/stationary phase protection protein</fullName>
    </submittedName>
</protein>
<comment type="similarity">
    <text evidence="1 2">Belongs to the Dps family.</text>
</comment>
<evidence type="ECO:0000256" key="2">
    <source>
        <dbReference type="RuleBase" id="RU003875"/>
    </source>
</evidence>
<dbReference type="PRINTS" id="PR01346">
    <property type="entry name" value="HELNAPAPROT"/>
</dbReference>
<dbReference type="InterPro" id="IPR009078">
    <property type="entry name" value="Ferritin-like_SF"/>
</dbReference>
<dbReference type="InterPro" id="IPR012347">
    <property type="entry name" value="Ferritin-like"/>
</dbReference>
<gene>
    <name evidence="4" type="primary">dps</name>
    <name evidence="4" type="ORF">PsB1_0815</name>
</gene>
<organism evidence="4 5">
    <name type="scientific">Candidatus Phycosocius spiralis</name>
    <dbReference type="NCBI Taxonomy" id="2815099"/>
    <lineage>
        <taxon>Bacteria</taxon>
        <taxon>Pseudomonadati</taxon>
        <taxon>Pseudomonadota</taxon>
        <taxon>Alphaproteobacteria</taxon>
        <taxon>Caulobacterales</taxon>
        <taxon>Caulobacterales incertae sedis</taxon>
        <taxon>Candidatus Phycosocius</taxon>
    </lineage>
</organism>
<reference evidence="4" key="2">
    <citation type="journal article" date="2023" name="ISME Commun">
        <title>Characterization of a bloom-associated alphaproteobacterial lineage, 'Candidatus Phycosocius': insights into freshwater algal-bacterial interactions.</title>
        <authorList>
            <person name="Tanabe Y."/>
            <person name="Yamaguchi H."/>
            <person name="Yoshida M."/>
            <person name="Kai A."/>
            <person name="Okazaki Y."/>
        </authorList>
    </citation>
    <scope>NUCLEOTIDE SEQUENCE</scope>
    <source>
        <strain evidence="4">BOTRYCO-1</strain>
    </source>
</reference>
<dbReference type="CDD" id="cd01043">
    <property type="entry name" value="DPS"/>
    <property type="match status" value="1"/>
</dbReference>
<dbReference type="InterPro" id="IPR008331">
    <property type="entry name" value="Ferritin_DPS_dom"/>
</dbReference>
<dbReference type="RefSeq" id="WP_284359274.1">
    <property type="nucleotide sequence ID" value="NZ_BPFZ01000004.1"/>
</dbReference>
<accession>A0ABQ4PUK3</accession>
<evidence type="ECO:0000259" key="3">
    <source>
        <dbReference type="Pfam" id="PF00210"/>
    </source>
</evidence>
<dbReference type="PANTHER" id="PTHR42932">
    <property type="entry name" value="GENERAL STRESS PROTEIN 20U"/>
    <property type="match status" value="1"/>
</dbReference>
<dbReference type="PANTHER" id="PTHR42932:SF3">
    <property type="entry name" value="DNA PROTECTION DURING STARVATION PROTEIN"/>
    <property type="match status" value="1"/>
</dbReference>